<keyword evidence="5 7" id="KW-1133">Transmembrane helix</keyword>
<keyword evidence="6 7" id="KW-0472">Membrane</keyword>
<organism evidence="8 9">
    <name type="scientific">Arthrobacter sedimenti</name>
    <dbReference type="NCBI Taxonomy" id="2694931"/>
    <lineage>
        <taxon>Bacteria</taxon>
        <taxon>Bacillati</taxon>
        <taxon>Actinomycetota</taxon>
        <taxon>Actinomycetes</taxon>
        <taxon>Micrococcales</taxon>
        <taxon>Micrococcaceae</taxon>
        <taxon>Arthrobacter</taxon>
    </lineage>
</organism>
<keyword evidence="2" id="KW-0813">Transport</keyword>
<comment type="subcellular location">
    <subcellularLocation>
        <location evidence="1">Cell inner membrane</location>
        <topology evidence="1">Multi-pass membrane protein</topology>
    </subcellularLocation>
</comment>
<feature type="transmembrane region" description="Helical" evidence="7">
    <location>
        <begin position="78"/>
        <end position="99"/>
    </location>
</feature>
<feature type="transmembrane region" description="Helical" evidence="7">
    <location>
        <begin position="46"/>
        <end position="66"/>
    </location>
</feature>
<feature type="transmembrane region" description="Helical" evidence="7">
    <location>
        <begin position="105"/>
        <end position="127"/>
    </location>
</feature>
<reference evidence="9" key="1">
    <citation type="journal article" date="2019" name="Int. J. Syst. Evol. Microbiol.">
        <title>The Global Catalogue of Microorganisms (GCM) 10K type strain sequencing project: providing services to taxonomists for standard genome sequencing and annotation.</title>
        <authorList>
            <consortium name="The Broad Institute Genomics Platform"/>
            <consortium name="The Broad Institute Genome Sequencing Center for Infectious Disease"/>
            <person name="Wu L."/>
            <person name="Ma J."/>
        </authorList>
    </citation>
    <scope>NUCLEOTIDE SEQUENCE [LARGE SCALE GENOMIC DNA]</scope>
    <source>
        <strain evidence="9">PJ61</strain>
    </source>
</reference>
<dbReference type="Gene3D" id="1.20.1250.20">
    <property type="entry name" value="MFS general substrate transporter like domains"/>
    <property type="match status" value="1"/>
</dbReference>
<evidence type="ECO:0000256" key="6">
    <source>
        <dbReference type="ARBA" id="ARBA00023136"/>
    </source>
</evidence>
<dbReference type="InterPro" id="IPR036259">
    <property type="entry name" value="MFS_trans_sf"/>
</dbReference>
<dbReference type="InterPro" id="IPR011701">
    <property type="entry name" value="MFS"/>
</dbReference>
<protein>
    <submittedName>
        <fullName evidence="8">MFS transporter</fullName>
    </submittedName>
</protein>
<feature type="transmembrane region" description="Helical" evidence="7">
    <location>
        <begin position="147"/>
        <end position="171"/>
    </location>
</feature>
<accession>A0ABV8WMK9</accession>
<name>A0ABV8WMK9_9MICC</name>
<gene>
    <name evidence="8" type="ORF">ACFO0G_11395</name>
</gene>
<evidence type="ECO:0000256" key="3">
    <source>
        <dbReference type="ARBA" id="ARBA00022475"/>
    </source>
</evidence>
<evidence type="ECO:0000313" key="8">
    <source>
        <dbReference type="EMBL" id="MFC4396693.1"/>
    </source>
</evidence>
<dbReference type="Proteomes" id="UP001595778">
    <property type="component" value="Unassembled WGS sequence"/>
</dbReference>
<dbReference type="SUPFAM" id="SSF103473">
    <property type="entry name" value="MFS general substrate transporter"/>
    <property type="match status" value="1"/>
</dbReference>
<evidence type="ECO:0000256" key="1">
    <source>
        <dbReference type="ARBA" id="ARBA00004429"/>
    </source>
</evidence>
<evidence type="ECO:0000256" key="7">
    <source>
        <dbReference type="SAM" id="Phobius"/>
    </source>
</evidence>
<feature type="transmembrane region" description="Helical" evidence="7">
    <location>
        <begin position="230"/>
        <end position="252"/>
    </location>
</feature>
<evidence type="ECO:0000313" key="9">
    <source>
        <dbReference type="Proteomes" id="UP001595778"/>
    </source>
</evidence>
<dbReference type="PANTHER" id="PTHR23513">
    <property type="entry name" value="INTEGRAL MEMBRANE EFFLUX PROTEIN-RELATED"/>
    <property type="match status" value="1"/>
</dbReference>
<evidence type="ECO:0000256" key="2">
    <source>
        <dbReference type="ARBA" id="ARBA00022448"/>
    </source>
</evidence>
<evidence type="ECO:0000256" key="4">
    <source>
        <dbReference type="ARBA" id="ARBA00022692"/>
    </source>
</evidence>
<sequence length="412" mass="42672">MLQTAEPFRVHGFPRLFFATFVSGLGGALVPIAFALESHRIEPSGWGLTVVLLALWSGRFAGMFIVQRSRPARNPLRVMISSDLVRFAAQAGLLVWLLITGTGESPGGAITVLSISSGIYGAALAFFQPARFTAIPRLIPVEHRGQVNAWLSVLGDAFAIIGPLLGSLIFLSLGFEAILLIDAAGFLLGIAVLSGIRLSAGSRVPATSSEVPSPAKPSSPSLPPGINMGLLTWLFVALTIGFLGTAGPTLVIEQNSPATWAVTAAFMAAGSLVGSASSLIGVLREIPWKYLHLLCCVGIAGQLLCFLLVPVPALLWAAGFIGAALTTASGIQWDTLGQSLEAELEVHAFAARDQIVNTVGVPAGMLLFGVAGASGSTPFIVVAVAGTVALMGLLIVFTRQPAAEEVHPVPAG</sequence>
<comment type="caution">
    <text evidence="8">The sequence shown here is derived from an EMBL/GenBank/DDBJ whole genome shotgun (WGS) entry which is preliminary data.</text>
</comment>
<dbReference type="PANTHER" id="PTHR23513:SF9">
    <property type="entry name" value="ENTEROBACTIN EXPORTER ENTS"/>
    <property type="match status" value="1"/>
</dbReference>
<feature type="transmembrane region" description="Helical" evidence="7">
    <location>
        <begin position="177"/>
        <end position="196"/>
    </location>
</feature>
<feature type="transmembrane region" description="Helical" evidence="7">
    <location>
        <begin position="258"/>
        <end position="283"/>
    </location>
</feature>
<dbReference type="RefSeq" id="WP_286399579.1">
    <property type="nucleotide sequence ID" value="NZ_JBHSDQ010000004.1"/>
</dbReference>
<keyword evidence="4 7" id="KW-0812">Transmembrane</keyword>
<feature type="transmembrane region" description="Helical" evidence="7">
    <location>
        <begin position="379"/>
        <end position="397"/>
    </location>
</feature>
<proteinExistence type="predicted"/>
<dbReference type="EMBL" id="JBHSDQ010000004">
    <property type="protein sequence ID" value="MFC4396693.1"/>
    <property type="molecule type" value="Genomic_DNA"/>
</dbReference>
<evidence type="ECO:0000256" key="5">
    <source>
        <dbReference type="ARBA" id="ARBA00022989"/>
    </source>
</evidence>
<keyword evidence="9" id="KW-1185">Reference proteome</keyword>
<feature type="transmembrane region" description="Helical" evidence="7">
    <location>
        <begin position="12"/>
        <end position="34"/>
    </location>
</feature>
<keyword evidence="3" id="KW-1003">Cell membrane</keyword>
<dbReference type="Pfam" id="PF07690">
    <property type="entry name" value="MFS_1"/>
    <property type="match status" value="1"/>
</dbReference>